<dbReference type="EMBL" id="BARU01036466">
    <property type="protein sequence ID" value="GAH89723.1"/>
    <property type="molecule type" value="Genomic_DNA"/>
</dbReference>
<protein>
    <submittedName>
        <fullName evidence="1">Uncharacterized protein</fullName>
    </submittedName>
</protein>
<sequence length="43" mass="5102">QYLVYESKIGFFQYCITGFDISKETWGVKWVVKSDKIRPQQKG</sequence>
<feature type="non-terminal residue" evidence="1">
    <location>
        <position position="1"/>
    </location>
</feature>
<dbReference type="AlphaFoldDB" id="X1L6C9"/>
<evidence type="ECO:0000313" key="1">
    <source>
        <dbReference type="EMBL" id="GAH89723.1"/>
    </source>
</evidence>
<proteinExistence type="predicted"/>
<gene>
    <name evidence="1" type="ORF">S03H2_56940</name>
</gene>
<accession>X1L6C9</accession>
<name>X1L6C9_9ZZZZ</name>
<organism evidence="1">
    <name type="scientific">marine sediment metagenome</name>
    <dbReference type="NCBI Taxonomy" id="412755"/>
    <lineage>
        <taxon>unclassified sequences</taxon>
        <taxon>metagenomes</taxon>
        <taxon>ecological metagenomes</taxon>
    </lineage>
</organism>
<reference evidence="1" key="1">
    <citation type="journal article" date="2014" name="Front. Microbiol.">
        <title>High frequency of phylogenetically diverse reductive dehalogenase-homologous genes in deep subseafloor sedimentary metagenomes.</title>
        <authorList>
            <person name="Kawai M."/>
            <person name="Futagami T."/>
            <person name="Toyoda A."/>
            <person name="Takaki Y."/>
            <person name="Nishi S."/>
            <person name="Hori S."/>
            <person name="Arai W."/>
            <person name="Tsubouchi T."/>
            <person name="Morono Y."/>
            <person name="Uchiyama I."/>
            <person name="Ito T."/>
            <person name="Fujiyama A."/>
            <person name="Inagaki F."/>
            <person name="Takami H."/>
        </authorList>
    </citation>
    <scope>NUCLEOTIDE SEQUENCE</scope>
    <source>
        <strain evidence="1">Expedition CK06-06</strain>
    </source>
</reference>
<comment type="caution">
    <text evidence="1">The sequence shown here is derived from an EMBL/GenBank/DDBJ whole genome shotgun (WGS) entry which is preliminary data.</text>
</comment>